<dbReference type="InterPro" id="IPR007484">
    <property type="entry name" value="Peptidase_M28"/>
</dbReference>
<evidence type="ECO:0000313" key="2">
    <source>
        <dbReference type="EMBL" id="MBW4544639.1"/>
    </source>
</evidence>
<protein>
    <submittedName>
        <fullName evidence="2">M28 family peptidase</fullName>
    </submittedName>
</protein>
<dbReference type="InterPro" id="IPR045175">
    <property type="entry name" value="M28_fam"/>
</dbReference>
<feature type="domain" description="Peptidase M28" evidence="1">
    <location>
        <begin position="81"/>
        <end position="296"/>
    </location>
</feature>
<dbReference type="PANTHER" id="PTHR12147:SF26">
    <property type="entry name" value="PEPTIDASE M28 DOMAIN-CONTAINING PROTEIN"/>
    <property type="match status" value="1"/>
</dbReference>
<dbReference type="PANTHER" id="PTHR12147">
    <property type="entry name" value="METALLOPEPTIDASE M28 FAMILY MEMBER"/>
    <property type="match status" value="1"/>
</dbReference>
<organism evidence="2 3">
    <name type="scientific">Symplocastrum torsivum CPER-KK1</name>
    <dbReference type="NCBI Taxonomy" id="450513"/>
    <lineage>
        <taxon>Bacteria</taxon>
        <taxon>Bacillati</taxon>
        <taxon>Cyanobacteriota</taxon>
        <taxon>Cyanophyceae</taxon>
        <taxon>Oscillatoriophycideae</taxon>
        <taxon>Oscillatoriales</taxon>
        <taxon>Microcoleaceae</taxon>
        <taxon>Symplocastrum</taxon>
    </lineage>
</organism>
<proteinExistence type="predicted"/>
<dbReference type="EMBL" id="JAHHIF010000010">
    <property type="protein sequence ID" value="MBW4544639.1"/>
    <property type="molecule type" value="Genomic_DNA"/>
</dbReference>
<dbReference type="Gene3D" id="3.40.630.10">
    <property type="entry name" value="Zn peptidases"/>
    <property type="match status" value="1"/>
</dbReference>
<dbReference type="AlphaFoldDB" id="A0A951PK56"/>
<dbReference type="Proteomes" id="UP000753908">
    <property type="component" value="Unassembled WGS sequence"/>
</dbReference>
<accession>A0A951PK56</accession>
<evidence type="ECO:0000313" key="3">
    <source>
        <dbReference type="Proteomes" id="UP000753908"/>
    </source>
</evidence>
<evidence type="ECO:0000259" key="1">
    <source>
        <dbReference type="Pfam" id="PF04389"/>
    </source>
</evidence>
<name>A0A951PK56_9CYAN</name>
<dbReference type="GO" id="GO:0008235">
    <property type="term" value="F:metalloexopeptidase activity"/>
    <property type="evidence" value="ECO:0007669"/>
    <property type="project" value="InterPro"/>
</dbReference>
<dbReference type="SUPFAM" id="SSF53187">
    <property type="entry name" value="Zn-dependent exopeptidases"/>
    <property type="match status" value="1"/>
</dbReference>
<reference evidence="2" key="2">
    <citation type="journal article" date="2022" name="Microbiol. Resour. Announc.">
        <title>Metagenome Sequencing to Explore Phylogenomics of Terrestrial Cyanobacteria.</title>
        <authorList>
            <person name="Ward R.D."/>
            <person name="Stajich J.E."/>
            <person name="Johansen J.R."/>
            <person name="Huntemann M."/>
            <person name="Clum A."/>
            <person name="Foster B."/>
            <person name="Foster B."/>
            <person name="Roux S."/>
            <person name="Palaniappan K."/>
            <person name="Varghese N."/>
            <person name="Mukherjee S."/>
            <person name="Reddy T.B.K."/>
            <person name="Daum C."/>
            <person name="Copeland A."/>
            <person name="Chen I.A."/>
            <person name="Ivanova N.N."/>
            <person name="Kyrpides N.C."/>
            <person name="Shapiro N."/>
            <person name="Eloe-Fadrosh E.A."/>
            <person name="Pietrasiak N."/>
        </authorList>
    </citation>
    <scope>NUCLEOTIDE SEQUENCE</scope>
    <source>
        <strain evidence="2">CPER-KK1</strain>
    </source>
</reference>
<comment type="caution">
    <text evidence="2">The sequence shown here is derived from an EMBL/GenBank/DDBJ whole genome shotgun (WGS) entry which is preliminary data.</text>
</comment>
<dbReference type="Pfam" id="PF04389">
    <property type="entry name" value="Peptidase_M28"/>
    <property type="match status" value="1"/>
</dbReference>
<reference evidence="2" key="1">
    <citation type="submission" date="2021-05" db="EMBL/GenBank/DDBJ databases">
        <authorList>
            <person name="Pietrasiak N."/>
            <person name="Ward R."/>
            <person name="Stajich J.E."/>
            <person name="Kurbessoian T."/>
        </authorList>
    </citation>
    <scope>NUCLEOTIDE SEQUENCE</scope>
    <source>
        <strain evidence="2">CPER-KK1</strain>
    </source>
</reference>
<sequence>MIQMPGESYRGELPPLTQKEVALRDSLQRDVEKLGSEIGERNFLHYKELMAAADFLDASFAQAGYKVQRQGYTIDNQTYYNLEVEIPGTQRADEIVIVGGHYDSVSGSPGANDNGTGAAATLELARLFAGKKPQRTLRFVEFVNEEPPFFFSEGMGSLVYASRCKQRSENVVAMLSLETIGYYSDKIGSQKYPLPELSSIYPLQGNFISFVGNVASESLVTDAIASFRRHTKFPSEGTALPNEITGVSWSDQWSFWQQGYLGIMVTDTAPFRYPYYHTANDTPDKVNYESLARVVAGLEYAIADLSGLSQPE</sequence>
<gene>
    <name evidence="2" type="ORF">KME25_09380</name>
</gene>
<dbReference type="GO" id="GO:0006508">
    <property type="term" value="P:proteolysis"/>
    <property type="evidence" value="ECO:0007669"/>
    <property type="project" value="InterPro"/>
</dbReference>